<name>A0ABM4UQN3_COFAR</name>
<evidence type="ECO:0000313" key="3">
    <source>
        <dbReference type="RefSeq" id="XP_071909589.1"/>
    </source>
</evidence>
<evidence type="ECO:0000259" key="1">
    <source>
        <dbReference type="Pfam" id="PF13966"/>
    </source>
</evidence>
<organism evidence="2 3">
    <name type="scientific">Coffea arabica</name>
    <name type="common">Arabian coffee</name>
    <dbReference type="NCBI Taxonomy" id="13443"/>
    <lineage>
        <taxon>Eukaryota</taxon>
        <taxon>Viridiplantae</taxon>
        <taxon>Streptophyta</taxon>
        <taxon>Embryophyta</taxon>
        <taxon>Tracheophyta</taxon>
        <taxon>Spermatophyta</taxon>
        <taxon>Magnoliopsida</taxon>
        <taxon>eudicotyledons</taxon>
        <taxon>Gunneridae</taxon>
        <taxon>Pentapetalae</taxon>
        <taxon>asterids</taxon>
        <taxon>lamiids</taxon>
        <taxon>Gentianales</taxon>
        <taxon>Rubiaceae</taxon>
        <taxon>Ixoroideae</taxon>
        <taxon>Gardenieae complex</taxon>
        <taxon>Bertiereae - Coffeeae clade</taxon>
        <taxon>Coffeeae</taxon>
        <taxon>Coffea</taxon>
    </lineage>
</organism>
<protein>
    <recommendedName>
        <fullName evidence="1">Reverse transcriptase zinc-binding domain-containing protein</fullName>
    </recommendedName>
</protein>
<dbReference type="RefSeq" id="XP_071909589.1">
    <property type="nucleotide sequence ID" value="XM_072053488.1"/>
</dbReference>
<sequence>MELNRAYKDEELFWSQKARSRWLKEGDRNTAFFHISVMAKRKRNRISAIQKANGNWCTSEEEIEKELCDHYTELFKSSQPEGLQEILHEVTRTITRQMNEQLIKPVEKSEIKLALFSMHPNKAPGIDGMSPLFFQQYCQIISVDIINAVNGFFHSSNLLRWIMVCISSVSYSFNLNGGKVGHVLPSRDDSLLCCKATKQEAGTVKVILKKYEKASGQMVNYEKSAMIFSGNTLNQDRKEIGEELGNMTEAISGKYLGLPMAIGKSKRQVFEYVKRKISDKMQGWKHKLLSPGSKEVLIKAVVMAIPNYTMSCFKLPRSLCKDIGSRIAKFWWENGEGENRMHWASWKKLTEVKGKGGIGFRDLEAFNTALLAKQIWRFITAPNLLVSRVMKAKYMKDQWQEKKPPSSSSWAWKSIHSARHLLLNGLWKRIGDGSTVEIWKDKWITGNPNGKPASTKPANCKIQKVSDLILEGKWDKLKLQLVFNQEEAKLIANIPLSIFRRKDRMFWKDSKSGSYTVKSGYARAKQERQSEGRREEAGEETSWEIRKHTIWKNLWKLNVKAKLKHFMWKVLQNCLPVKEVIHKRTGKGDPICEGCGEATETVEHLFFHCPIAEMTWKMAPVKWEGAMLLRDNIWRWWETVIQVEEENQGRDRVNITINLLWQLWKARNKRIFEHRVIEERDK</sequence>
<dbReference type="PANTHER" id="PTHR33116">
    <property type="entry name" value="REVERSE TRANSCRIPTASE ZINC-BINDING DOMAIN-CONTAINING PROTEIN-RELATED-RELATED"/>
    <property type="match status" value="1"/>
</dbReference>
<dbReference type="Pfam" id="PF13966">
    <property type="entry name" value="zf-RVT"/>
    <property type="match status" value="1"/>
</dbReference>
<dbReference type="PANTHER" id="PTHR33116:SF86">
    <property type="entry name" value="REVERSE TRANSCRIPTASE DOMAIN-CONTAINING PROTEIN"/>
    <property type="match status" value="1"/>
</dbReference>
<dbReference type="Proteomes" id="UP001652660">
    <property type="component" value="Chromosome 6c"/>
</dbReference>
<proteinExistence type="predicted"/>
<keyword evidence="2" id="KW-1185">Reference proteome</keyword>
<dbReference type="GeneID" id="140008650"/>
<dbReference type="InterPro" id="IPR026960">
    <property type="entry name" value="RVT-Znf"/>
</dbReference>
<evidence type="ECO:0000313" key="2">
    <source>
        <dbReference type="Proteomes" id="UP001652660"/>
    </source>
</evidence>
<accession>A0ABM4UQN3</accession>
<reference evidence="3" key="1">
    <citation type="submission" date="2025-08" db="UniProtKB">
        <authorList>
            <consortium name="RefSeq"/>
        </authorList>
    </citation>
    <scope>IDENTIFICATION</scope>
    <source>
        <tissue evidence="3">Leaves</tissue>
    </source>
</reference>
<gene>
    <name evidence="3" type="primary">LOC140008650</name>
</gene>
<feature type="domain" description="Reverse transcriptase zinc-binding" evidence="1">
    <location>
        <begin position="546"/>
        <end position="616"/>
    </location>
</feature>